<dbReference type="NCBIfam" id="NF002652">
    <property type="entry name" value="PRK02318.2-5"/>
    <property type="match status" value="1"/>
</dbReference>
<dbReference type="NCBIfam" id="NF002647">
    <property type="entry name" value="PRK02318.1-3"/>
    <property type="match status" value="1"/>
</dbReference>
<dbReference type="Gene3D" id="3.40.50.720">
    <property type="entry name" value="NAD(P)-binding Rossmann-like Domain"/>
    <property type="match status" value="1"/>
</dbReference>
<proteinExistence type="inferred from homology"/>
<comment type="catalytic activity">
    <reaction evidence="6 7">
        <text>D-mannitol 1-phosphate + NAD(+) = beta-D-fructose 6-phosphate + NADH + H(+)</text>
        <dbReference type="Rhea" id="RHEA:19661"/>
        <dbReference type="ChEBI" id="CHEBI:15378"/>
        <dbReference type="ChEBI" id="CHEBI:57540"/>
        <dbReference type="ChEBI" id="CHEBI:57634"/>
        <dbReference type="ChEBI" id="CHEBI:57945"/>
        <dbReference type="ChEBI" id="CHEBI:61381"/>
        <dbReference type="EC" id="1.1.1.17"/>
    </reaction>
</comment>
<keyword evidence="11" id="KW-1185">Reference proteome</keyword>
<dbReference type="InterPro" id="IPR000669">
    <property type="entry name" value="Mannitol_DH"/>
</dbReference>
<keyword evidence="5 7" id="KW-0520">NAD</keyword>
<dbReference type="InterPro" id="IPR023028">
    <property type="entry name" value="Mannitol_1_phos_5_DH"/>
</dbReference>
<evidence type="ECO:0000256" key="7">
    <source>
        <dbReference type="HAMAP-Rule" id="MF_00196"/>
    </source>
</evidence>
<evidence type="ECO:0000256" key="4">
    <source>
        <dbReference type="ARBA" id="ARBA00023002"/>
    </source>
</evidence>
<evidence type="ECO:0000256" key="5">
    <source>
        <dbReference type="ARBA" id="ARBA00023027"/>
    </source>
</evidence>
<dbReference type="GO" id="GO:0005829">
    <property type="term" value="C:cytosol"/>
    <property type="evidence" value="ECO:0007669"/>
    <property type="project" value="TreeGrafter"/>
</dbReference>
<dbReference type="InterPro" id="IPR013328">
    <property type="entry name" value="6PGD_dom2"/>
</dbReference>
<dbReference type="InterPro" id="IPR008927">
    <property type="entry name" value="6-PGluconate_DH-like_C_sf"/>
</dbReference>
<protein>
    <recommendedName>
        <fullName evidence="3 7">Mannitol-1-phosphate 5-dehydrogenase</fullName>
        <ecNumber evidence="2 7">1.1.1.17</ecNumber>
    </recommendedName>
</protein>
<evidence type="ECO:0000256" key="2">
    <source>
        <dbReference type="ARBA" id="ARBA00012939"/>
    </source>
</evidence>
<dbReference type="InterPro" id="IPR013131">
    <property type="entry name" value="Mannitol_DH_N"/>
</dbReference>
<dbReference type="HAMAP" id="MF_00196">
    <property type="entry name" value="Mannitol_dehydrog"/>
    <property type="match status" value="1"/>
</dbReference>
<dbReference type="InterPro" id="IPR013118">
    <property type="entry name" value="Mannitol_DH_C"/>
</dbReference>
<dbReference type="Proteomes" id="UP001199296">
    <property type="component" value="Unassembled WGS sequence"/>
</dbReference>
<dbReference type="SUPFAM" id="SSF48179">
    <property type="entry name" value="6-phosphogluconate dehydrogenase C-terminal domain-like"/>
    <property type="match status" value="1"/>
</dbReference>
<evidence type="ECO:0000259" key="9">
    <source>
        <dbReference type="Pfam" id="PF08125"/>
    </source>
</evidence>
<reference evidence="10 11" key="1">
    <citation type="submission" date="2021-10" db="EMBL/GenBank/DDBJ databases">
        <authorList>
            <person name="Grouzdev D.S."/>
            <person name="Pantiukh K.S."/>
            <person name="Krutkina M.S."/>
        </authorList>
    </citation>
    <scope>NUCLEOTIDE SEQUENCE [LARGE SCALE GENOMIC DNA]</scope>
    <source>
        <strain evidence="10 11">Z-7514</strain>
    </source>
</reference>
<name>A0AAW4WXZ0_9FIRM</name>
<evidence type="ECO:0000256" key="6">
    <source>
        <dbReference type="ARBA" id="ARBA00048615"/>
    </source>
</evidence>
<evidence type="ECO:0000313" key="10">
    <source>
        <dbReference type="EMBL" id="MCC3144986.1"/>
    </source>
</evidence>
<evidence type="ECO:0000259" key="8">
    <source>
        <dbReference type="Pfam" id="PF01232"/>
    </source>
</evidence>
<dbReference type="Pfam" id="PF08125">
    <property type="entry name" value="Mannitol_dh_C"/>
    <property type="match status" value="1"/>
</dbReference>
<dbReference type="GO" id="GO:0008926">
    <property type="term" value="F:mannitol-1-phosphate 5-dehydrogenase activity"/>
    <property type="evidence" value="ECO:0007669"/>
    <property type="project" value="UniProtKB-UniRule"/>
</dbReference>
<dbReference type="PANTHER" id="PTHR30524:SF0">
    <property type="entry name" value="ALTRONATE OXIDOREDUCTASE-RELATED"/>
    <property type="match status" value="1"/>
</dbReference>
<dbReference type="AlphaFoldDB" id="A0AAW4WXZ0"/>
<dbReference type="EC" id="1.1.1.17" evidence="2 7"/>
<evidence type="ECO:0000313" key="11">
    <source>
        <dbReference type="Proteomes" id="UP001199296"/>
    </source>
</evidence>
<comment type="caution">
    <text evidence="10">The sequence shown here is derived from an EMBL/GenBank/DDBJ whole genome shotgun (WGS) entry which is preliminary data.</text>
</comment>
<evidence type="ECO:0000256" key="3">
    <source>
        <dbReference type="ARBA" id="ARBA00016219"/>
    </source>
</evidence>
<dbReference type="EMBL" id="JAJFAT010000008">
    <property type="protein sequence ID" value="MCC3144986.1"/>
    <property type="molecule type" value="Genomic_DNA"/>
</dbReference>
<accession>A0AAW4WXZ0</accession>
<gene>
    <name evidence="7" type="primary">mtlD</name>
    <name evidence="10" type="ORF">LJ207_06590</name>
</gene>
<sequence length="390" mass="44342">MQALHFGAGNIGRGFIGYLLNKTGYNLCFVDVNEEIIKAINDTNSYKVELLDSDSTQETVSPVTALNSIKERKKVIQAITDADLITASVGIENLEKIAGIIFEGLLKRLEKNKTKLDLIANENAVRASSTLKKEIEKKASKKEMKQICKYVGFPNSAIDRLALSRESEDGLVALVEPFYEWVINRSEMINLELPEIEGVIYVDDLDPYINRKFYLINMAHAATAYIGFAAGEETIQSTLAEPEMEKFIRRVLNEVKKYIIKDFDFSSEDIESYIDKTIKRFKNENISDNVLRVGRAPIRKLSYEERLIKPLRNLFELDLAADNLSIVIAAAFLFKNKDDQEAVKLNKYIQAKGIEKAILKFTGIENKELIDKITKEYYKLKEQSIKSVIK</sequence>
<dbReference type="PANTHER" id="PTHR30524">
    <property type="entry name" value="MANNITOL-1-PHOSPHATE 5-DEHYDROGENASE"/>
    <property type="match status" value="1"/>
</dbReference>
<dbReference type="RefSeq" id="WP_229345375.1">
    <property type="nucleotide sequence ID" value="NZ_JAJFAT010000008.1"/>
</dbReference>
<organism evidence="10 11">
    <name type="scientific">Halanaerobium polyolivorans</name>
    <dbReference type="NCBI Taxonomy" id="2886943"/>
    <lineage>
        <taxon>Bacteria</taxon>
        <taxon>Bacillati</taxon>
        <taxon>Bacillota</taxon>
        <taxon>Clostridia</taxon>
        <taxon>Halanaerobiales</taxon>
        <taxon>Halanaerobiaceae</taxon>
        <taxon>Halanaerobium</taxon>
    </lineage>
</organism>
<feature type="domain" description="Mannitol dehydrogenase N-terminal" evidence="8">
    <location>
        <begin position="1"/>
        <end position="192"/>
    </location>
</feature>
<dbReference type="Gene3D" id="1.10.1040.10">
    <property type="entry name" value="N-(1-d-carboxylethyl)-l-norvaline Dehydrogenase, domain 2"/>
    <property type="match status" value="1"/>
</dbReference>
<dbReference type="Pfam" id="PF01232">
    <property type="entry name" value="Mannitol_dh"/>
    <property type="match status" value="1"/>
</dbReference>
<feature type="binding site" evidence="7">
    <location>
        <begin position="3"/>
        <end position="14"/>
    </location>
    <ligand>
        <name>NAD(+)</name>
        <dbReference type="ChEBI" id="CHEBI:57540"/>
    </ligand>
</feature>
<dbReference type="GO" id="GO:0019592">
    <property type="term" value="P:mannitol catabolic process"/>
    <property type="evidence" value="ECO:0007669"/>
    <property type="project" value="TreeGrafter"/>
</dbReference>
<dbReference type="PRINTS" id="PR00084">
    <property type="entry name" value="MTLDHDRGNASE"/>
</dbReference>
<dbReference type="SUPFAM" id="SSF51735">
    <property type="entry name" value="NAD(P)-binding Rossmann-fold domains"/>
    <property type="match status" value="1"/>
</dbReference>
<evidence type="ECO:0000256" key="1">
    <source>
        <dbReference type="ARBA" id="ARBA00006541"/>
    </source>
</evidence>
<dbReference type="InterPro" id="IPR036291">
    <property type="entry name" value="NAD(P)-bd_dom_sf"/>
</dbReference>
<keyword evidence="4 7" id="KW-0560">Oxidoreductase</keyword>
<feature type="domain" description="Mannitol dehydrogenase C-terminal" evidence="9">
    <location>
        <begin position="204"/>
        <end position="380"/>
    </location>
</feature>
<comment type="similarity">
    <text evidence="1 7">Belongs to the mannitol dehydrogenase family.</text>
</comment>